<protein>
    <submittedName>
        <fullName evidence="1">Uncharacterized protein</fullName>
    </submittedName>
</protein>
<dbReference type="Proteomes" id="UP000297245">
    <property type="component" value="Unassembled WGS sequence"/>
</dbReference>
<gene>
    <name evidence="1" type="ORF">K435DRAFT_965070</name>
</gene>
<sequence length="118" mass="13119">MSRDEHVFWGTCLPTVSTIFPPSPPHLYRLYLIHHPHLPPPLLSSTTYTFFHPLPPHALSFQALPKVPSTCIPHNFPKILSVIPKFSAFPTFVSILTLIFDLTTSTTTASLSLTLSSP</sequence>
<keyword evidence="2" id="KW-1185">Reference proteome</keyword>
<organism evidence="1 2">
    <name type="scientific">Dendrothele bispora (strain CBS 962.96)</name>
    <dbReference type="NCBI Taxonomy" id="1314807"/>
    <lineage>
        <taxon>Eukaryota</taxon>
        <taxon>Fungi</taxon>
        <taxon>Dikarya</taxon>
        <taxon>Basidiomycota</taxon>
        <taxon>Agaricomycotina</taxon>
        <taxon>Agaricomycetes</taxon>
        <taxon>Agaricomycetidae</taxon>
        <taxon>Agaricales</taxon>
        <taxon>Agaricales incertae sedis</taxon>
        <taxon>Dendrothele</taxon>
    </lineage>
</organism>
<proteinExistence type="predicted"/>
<dbReference type="AlphaFoldDB" id="A0A4S8M781"/>
<dbReference type="EMBL" id="ML179141">
    <property type="protein sequence ID" value="THU98167.1"/>
    <property type="molecule type" value="Genomic_DNA"/>
</dbReference>
<reference evidence="1 2" key="1">
    <citation type="journal article" date="2019" name="Nat. Ecol. Evol.">
        <title>Megaphylogeny resolves global patterns of mushroom evolution.</title>
        <authorList>
            <person name="Varga T."/>
            <person name="Krizsan K."/>
            <person name="Foldi C."/>
            <person name="Dima B."/>
            <person name="Sanchez-Garcia M."/>
            <person name="Sanchez-Ramirez S."/>
            <person name="Szollosi G.J."/>
            <person name="Szarkandi J.G."/>
            <person name="Papp V."/>
            <person name="Albert L."/>
            <person name="Andreopoulos W."/>
            <person name="Angelini C."/>
            <person name="Antonin V."/>
            <person name="Barry K.W."/>
            <person name="Bougher N.L."/>
            <person name="Buchanan P."/>
            <person name="Buyck B."/>
            <person name="Bense V."/>
            <person name="Catcheside P."/>
            <person name="Chovatia M."/>
            <person name="Cooper J."/>
            <person name="Damon W."/>
            <person name="Desjardin D."/>
            <person name="Finy P."/>
            <person name="Geml J."/>
            <person name="Haridas S."/>
            <person name="Hughes K."/>
            <person name="Justo A."/>
            <person name="Karasinski D."/>
            <person name="Kautmanova I."/>
            <person name="Kiss B."/>
            <person name="Kocsube S."/>
            <person name="Kotiranta H."/>
            <person name="LaButti K.M."/>
            <person name="Lechner B.E."/>
            <person name="Liimatainen K."/>
            <person name="Lipzen A."/>
            <person name="Lukacs Z."/>
            <person name="Mihaltcheva S."/>
            <person name="Morgado L.N."/>
            <person name="Niskanen T."/>
            <person name="Noordeloos M.E."/>
            <person name="Ohm R.A."/>
            <person name="Ortiz-Santana B."/>
            <person name="Ovrebo C."/>
            <person name="Racz N."/>
            <person name="Riley R."/>
            <person name="Savchenko A."/>
            <person name="Shiryaev A."/>
            <person name="Soop K."/>
            <person name="Spirin V."/>
            <person name="Szebenyi C."/>
            <person name="Tomsovsky M."/>
            <person name="Tulloss R.E."/>
            <person name="Uehling J."/>
            <person name="Grigoriev I.V."/>
            <person name="Vagvolgyi C."/>
            <person name="Papp T."/>
            <person name="Martin F.M."/>
            <person name="Miettinen O."/>
            <person name="Hibbett D.S."/>
            <person name="Nagy L.G."/>
        </authorList>
    </citation>
    <scope>NUCLEOTIDE SEQUENCE [LARGE SCALE GENOMIC DNA]</scope>
    <source>
        <strain evidence="1 2">CBS 962.96</strain>
    </source>
</reference>
<name>A0A4S8M781_DENBC</name>
<accession>A0A4S8M781</accession>
<evidence type="ECO:0000313" key="2">
    <source>
        <dbReference type="Proteomes" id="UP000297245"/>
    </source>
</evidence>
<evidence type="ECO:0000313" key="1">
    <source>
        <dbReference type="EMBL" id="THU98167.1"/>
    </source>
</evidence>